<evidence type="ECO:0000313" key="7">
    <source>
        <dbReference type="EMBL" id="SDO12555.1"/>
    </source>
</evidence>
<evidence type="ECO:0000259" key="5">
    <source>
        <dbReference type="PROSITE" id="PS51077"/>
    </source>
</evidence>
<dbReference type="PROSITE" id="PS51078">
    <property type="entry name" value="ICLR_ED"/>
    <property type="match status" value="1"/>
</dbReference>
<dbReference type="InterPro" id="IPR005471">
    <property type="entry name" value="Tscrpt_reg_IclR_N"/>
</dbReference>
<keyword evidence="3" id="KW-0804">Transcription</keyword>
<dbReference type="AlphaFoldDB" id="A0A1H0H097"/>
<dbReference type="InterPro" id="IPR036390">
    <property type="entry name" value="WH_DNA-bd_sf"/>
</dbReference>
<dbReference type="InterPro" id="IPR050707">
    <property type="entry name" value="HTH_MetabolicPath_Reg"/>
</dbReference>
<dbReference type="GO" id="GO:0003677">
    <property type="term" value="F:DNA binding"/>
    <property type="evidence" value="ECO:0007669"/>
    <property type="project" value="UniProtKB-KW"/>
</dbReference>
<protein>
    <submittedName>
        <fullName evidence="7">Transcriptional regulator, IclR family</fullName>
    </submittedName>
</protein>
<keyword evidence="8" id="KW-1185">Reference proteome</keyword>
<dbReference type="Pfam" id="PF09339">
    <property type="entry name" value="HTH_IclR"/>
    <property type="match status" value="1"/>
</dbReference>
<dbReference type="PANTHER" id="PTHR30136">
    <property type="entry name" value="HELIX-TURN-HELIX TRANSCRIPTIONAL REGULATOR, ICLR FAMILY"/>
    <property type="match status" value="1"/>
</dbReference>
<dbReference type="PANTHER" id="PTHR30136:SF35">
    <property type="entry name" value="HTH-TYPE TRANSCRIPTIONAL REGULATOR RV1719"/>
    <property type="match status" value="1"/>
</dbReference>
<dbReference type="CDD" id="cd00090">
    <property type="entry name" value="HTH_ARSR"/>
    <property type="match status" value="1"/>
</dbReference>
<keyword evidence="2" id="KW-0238">DNA-binding</keyword>
<proteinExistence type="predicted"/>
<evidence type="ECO:0000256" key="3">
    <source>
        <dbReference type="ARBA" id="ARBA00023163"/>
    </source>
</evidence>
<dbReference type="InterPro" id="IPR036388">
    <property type="entry name" value="WH-like_DNA-bd_sf"/>
</dbReference>
<organism evidence="7 8">
    <name type="scientific">Nocardioides szechwanensis</name>
    <dbReference type="NCBI Taxonomy" id="1005944"/>
    <lineage>
        <taxon>Bacteria</taxon>
        <taxon>Bacillati</taxon>
        <taxon>Actinomycetota</taxon>
        <taxon>Actinomycetes</taxon>
        <taxon>Propionibacteriales</taxon>
        <taxon>Nocardioidaceae</taxon>
        <taxon>Nocardioides</taxon>
    </lineage>
</organism>
<dbReference type="Pfam" id="PF01614">
    <property type="entry name" value="IclR_C"/>
    <property type="match status" value="2"/>
</dbReference>
<dbReference type="Gene3D" id="3.30.450.40">
    <property type="match status" value="1"/>
</dbReference>
<reference evidence="7 8" key="1">
    <citation type="submission" date="2016-10" db="EMBL/GenBank/DDBJ databases">
        <authorList>
            <person name="de Groot N.N."/>
        </authorList>
    </citation>
    <scope>NUCLEOTIDE SEQUENCE [LARGE SCALE GENOMIC DNA]</scope>
    <source>
        <strain evidence="7 8">CGMCC 1.11147</strain>
    </source>
</reference>
<dbReference type="SUPFAM" id="SSF46785">
    <property type="entry name" value="Winged helix' DNA-binding domain"/>
    <property type="match status" value="1"/>
</dbReference>
<dbReference type="SMART" id="SM00346">
    <property type="entry name" value="HTH_ICLR"/>
    <property type="match status" value="1"/>
</dbReference>
<dbReference type="EMBL" id="FNIC01000006">
    <property type="protein sequence ID" value="SDO12555.1"/>
    <property type="molecule type" value="Genomic_DNA"/>
</dbReference>
<evidence type="ECO:0000256" key="2">
    <source>
        <dbReference type="ARBA" id="ARBA00023125"/>
    </source>
</evidence>
<dbReference type="InterPro" id="IPR014757">
    <property type="entry name" value="Tscrpt_reg_IclR_C"/>
</dbReference>
<sequence>MLPPPGRPLRDAPTGRRNSSGLSRDVEILDLLSGPEAAHQDGLRVLQIAEALGRDKATISRALATLADAGLVDRDADRLTYRLGSRLYALAARTSEASMVQRARPILRQIAATTRETTHLCVLRGGNVLTLASELSSHVVGTTSWAGTTTAAWRTPSGRVLISDWDRASVETWYKMHGHDAALVHPQESPAPGAFSLLTEPMLDQVVVQDLETLHSELGRIRRRGFATSEAELEAGVVAASAPVRDATGAVVAALNVSAPKARLGTRLEDLGIYVTRCAAALSTELGAPPRRVAD</sequence>
<dbReference type="Proteomes" id="UP000199004">
    <property type="component" value="Unassembled WGS sequence"/>
</dbReference>
<dbReference type="SUPFAM" id="SSF55781">
    <property type="entry name" value="GAF domain-like"/>
    <property type="match status" value="1"/>
</dbReference>
<feature type="domain" description="HTH iclR-type" evidence="5">
    <location>
        <begin position="19"/>
        <end position="85"/>
    </location>
</feature>
<evidence type="ECO:0000259" key="6">
    <source>
        <dbReference type="PROSITE" id="PS51078"/>
    </source>
</evidence>
<dbReference type="STRING" id="1005944.SAMN05192576_3413"/>
<gene>
    <name evidence="7" type="ORF">SAMN05192576_3413</name>
</gene>
<dbReference type="PROSITE" id="PS51077">
    <property type="entry name" value="HTH_ICLR"/>
    <property type="match status" value="1"/>
</dbReference>
<accession>A0A1H0H097</accession>
<dbReference type="Gene3D" id="1.10.10.10">
    <property type="entry name" value="Winged helix-like DNA-binding domain superfamily/Winged helix DNA-binding domain"/>
    <property type="match status" value="1"/>
</dbReference>
<dbReference type="InterPro" id="IPR029016">
    <property type="entry name" value="GAF-like_dom_sf"/>
</dbReference>
<feature type="domain" description="IclR-ED" evidence="6">
    <location>
        <begin position="86"/>
        <end position="288"/>
    </location>
</feature>
<keyword evidence="1" id="KW-0805">Transcription regulation</keyword>
<evidence type="ECO:0000313" key="8">
    <source>
        <dbReference type="Proteomes" id="UP000199004"/>
    </source>
</evidence>
<name>A0A1H0H097_9ACTN</name>
<dbReference type="OrthoDB" id="8479143at2"/>
<evidence type="ECO:0000256" key="4">
    <source>
        <dbReference type="SAM" id="MobiDB-lite"/>
    </source>
</evidence>
<dbReference type="RefSeq" id="WP_091026009.1">
    <property type="nucleotide sequence ID" value="NZ_BKAE01000008.1"/>
</dbReference>
<feature type="region of interest" description="Disordered" evidence="4">
    <location>
        <begin position="1"/>
        <end position="21"/>
    </location>
</feature>
<evidence type="ECO:0000256" key="1">
    <source>
        <dbReference type="ARBA" id="ARBA00023015"/>
    </source>
</evidence>
<dbReference type="GO" id="GO:0003700">
    <property type="term" value="F:DNA-binding transcription factor activity"/>
    <property type="evidence" value="ECO:0007669"/>
    <property type="project" value="TreeGrafter"/>
</dbReference>
<dbReference type="GO" id="GO:0045892">
    <property type="term" value="P:negative regulation of DNA-templated transcription"/>
    <property type="evidence" value="ECO:0007669"/>
    <property type="project" value="TreeGrafter"/>
</dbReference>
<dbReference type="InterPro" id="IPR011991">
    <property type="entry name" value="ArsR-like_HTH"/>
</dbReference>